<comment type="caution">
    <text evidence="10">Lacks conserved residue(s) required for the propagation of feature annotation.</text>
</comment>
<dbReference type="GO" id="GO:0005886">
    <property type="term" value="C:plasma membrane"/>
    <property type="evidence" value="ECO:0007669"/>
    <property type="project" value="UniProtKB-SubCell"/>
</dbReference>
<proteinExistence type="inferred from homology"/>
<keyword evidence="12" id="KW-1185">Reference proteome</keyword>
<gene>
    <name evidence="10" type="primary">murJ</name>
    <name evidence="11" type="ORF">B0I21_104206</name>
</gene>
<dbReference type="Pfam" id="PF03023">
    <property type="entry name" value="MurJ"/>
    <property type="match status" value="1"/>
</dbReference>
<evidence type="ECO:0000313" key="12">
    <source>
        <dbReference type="Proteomes" id="UP000294752"/>
    </source>
</evidence>
<dbReference type="GO" id="GO:0071555">
    <property type="term" value="P:cell wall organization"/>
    <property type="evidence" value="ECO:0007669"/>
    <property type="project" value="UniProtKB-KW"/>
</dbReference>
<sequence>MIGRLLPHSTLSPIVKSSLALGVLTILCKILGYGEKLVLAYYFGTSYEVDVYNVVIAMAISVFILFRELIEPGFLHVFLRAFHHEDKASSWQLFRFFFLLIMLLTVAFSVICMLFSGEVMHIFAPGFSAEKAELAASMLQIVIPAAIFLSLSALTNITLNALKSFAMPMLGEVLFKLVVLACLFAFYHTSGIFSIAIGFLVGAFVKLAFHLFLLYKPIVIARSEHIGKHLREVWRLTWPLLVGVAFSQVSTLVDNIFASYQQEGAISALNYAKKLVDLPVLVFPYILSVVVFPYFSQLSIIKEHKKLADLFSKSLAWILVVFLPLALFFYMFSYELTAVALQRGAFTADSTTLTSVPLKYYALGMVFFAIETILVIFYFANADTKTPIFIGILTVLENILLTVIFLRIFGYAGIALSLVVAKATKNIVLLLLLKKMMSIDFRSVFVFLGKVGAAFVLTALGMFLLKDVFADVAHTSTLLFLMCIFSVSTVCYALCLYVFKLREDLF</sequence>
<evidence type="ECO:0000256" key="2">
    <source>
        <dbReference type="ARBA" id="ARBA00022475"/>
    </source>
</evidence>
<evidence type="ECO:0000256" key="10">
    <source>
        <dbReference type="HAMAP-Rule" id="MF_02078"/>
    </source>
</evidence>
<keyword evidence="6 10" id="KW-1133">Transmembrane helix</keyword>
<comment type="subcellular location">
    <subcellularLocation>
        <location evidence="1 10">Cell membrane</location>
        <topology evidence="1 10">Multi-pass membrane protein</topology>
    </subcellularLocation>
</comment>
<dbReference type="GO" id="GO:0009252">
    <property type="term" value="P:peptidoglycan biosynthetic process"/>
    <property type="evidence" value="ECO:0007669"/>
    <property type="project" value="UniProtKB-UniRule"/>
</dbReference>
<evidence type="ECO:0000256" key="8">
    <source>
        <dbReference type="ARBA" id="ARBA00060041"/>
    </source>
</evidence>
<dbReference type="GO" id="GO:0034204">
    <property type="term" value="P:lipid translocation"/>
    <property type="evidence" value="ECO:0007669"/>
    <property type="project" value="TreeGrafter"/>
</dbReference>
<feature type="transmembrane region" description="Helical" evidence="10">
    <location>
        <begin position="477"/>
        <end position="499"/>
    </location>
</feature>
<feature type="transmembrane region" description="Helical" evidence="10">
    <location>
        <begin position="360"/>
        <end position="380"/>
    </location>
</feature>
<dbReference type="RefSeq" id="WP_133640181.1">
    <property type="nucleotide sequence ID" value="NZ_SNZV01000004.1"/>
</dbReference>
<keyword evidence="7 10" id="KW-0472">Membrane</keyword>
<dbReference type="InterPro" id="IPR051050">
    <property type="entry name" value="Lipid_II_flippase_MurJ/MviN"/>
</dbReference>
<dbReference type="AlphaFoldDB" id="A0A4R7CZQ2"/>
<evidence type="ECO:0000313" key="11">
    <source>
        <dbReference type="EMBL" id="TDS13880.1"/>
    </source>
</evidence>
<comment type="function">
    <text evidence="8 10">Involved in peptidoglycan biosynthesis. Transports lipid-linked peptidoglycan precursors from the inner to the outer leaflet of the cytoplasmic membrane.</text>
</comment>
<reference evidence="11 12" key="1">
    <citation type="submission" date="2019-03" db="EMBL/GenBank/DDBJ databases">
        <title>Genomic Encyclopedia of Type Strains, Phase III (KMG-III): the genomes of soil and plant-associated and newly described type strains.</title>
        <authorList>
            <person name="Whitman W."/>
        </authorList>
    </citation>
    <scope>NUCLEOTIDE SEQUENCE [LARGE SCALE GENOMIC DNA]</scope>
    <source>
        <strain evidence="11 12">CGMCC 1.12801</strain>
    </source>
</reference>
<dbReference type="HAMAP" id="MF_02078">
    <property type="entry name" value="MurJ_MviN"/>
    <property type="match status" value="1"/>
</dbReference>
<dbReference type="GO" id="GO:0015648">
    <property type="term" value="F:lipid-linked peptidoglycan transporter activity"/>
    <property type="evidence" value="ECO:0007669"/>
    <property type="project" value="UniProtKB-UniRule"/>
</dbReference>
<dbReference type="PANTHER" id="PTHR47019:SF1">
    <property type="entry name" value="LIPID II FLIPPASE MURJ"/>
    <property type="match status" value="1"/>
</dbReference>
<dbReference type="PRINTS" id="PR01806">
    <property type="entry name" value="VIRFACTRMVIN"/>
</dbReference>
<organism evidence="11 12">
    <name type="scientific">Sphingobacterium paludis</name>
    <dbReference type="NCBI Taxonomy" id="1476465"/>
    <lineage>
        <taxon>Bacteria</taxon>
        <taxon>Pseudomonadati</taxon>
        <taxon>Bacteroidota</taxon>
        <taxon>Sphingobacteriia</taxon>
        <taxon>Sphingobacteriales</taxon>
        <taxon>Sphingobacteriaceae</taxon>
        <taxon>Sphingobacterium</taxon>
    </lineage>
</organism>
<keyword evidence="2 10" id="KW-1003">Cell membrane</keyword>
<comment type="pathway">
    <text evidence="10">Cell wall biogenesis; peptidoglycan biosynthesis.</text>
</comment>
<dbReference type="EMBL" id="SNZV01000004">
    <property type="protein sequence ID" value="TDS13880.1"/>
    <property type="molecule type" value="Genomic_DNA"/>
</dbReference>
<feature type="transmembrane region" description="Helical" evidence="10">
    <location>
        <begin position="445"/>
        <end position="465"/>
    </location>
</feature>
<feature type="transmembrane region" description="Helical" evidence="10">
    <location>
        <begin position="21"/>
        <end position="43"/>
    </location>
</feature>
<feature type="transmembrane region" description="Helical" evidence="10">
    <location>
        <begin position="315"/>
        <end position="333"/>
    </location>
</feature>
<keyword evidence="10" id="KW-0961">Cell wall biogenesis/degradation</keyword>
<evidence type="ECO:0000256" key="9">
    <source>
        <dbReference type="ARBA" id="ARBA00061532"/>
    </source>
</evidence>
<evidence type="ECO:0000256" key="5">
    <source>
        <dbReference type="ARBA" id="ARBA00022984"/>
    </source>
</evidence>
<keyword evidence="3 10" id="KW-0812">Transmembrane</keyword>
<evidence type="ECO:0000256" key="7">
    <source>
        <dbReference type="ARBA" id="ARBA00023136"/>
    </source>
</evidence>
<dbReference type="OrthoDB" id="9816572at2"/>
<comment type="similarity">
    <text evidence="9 10">Belongs to the MurJ/MviN family.</text>
</comment>
<accession>A0A4R7CZQ2</accession>
<feature type="transmembrane region" description="Helical" evidence="10">
    <location>
        <begin position="278"/>
        <end position="295"/>
    </location>
</feature>
<dbReference type="PANTHER" id="PTHR47019">
    <property type="entry name" value="LIPID II FLIPPASE MURJ"/>
    <property type="match status" value="1"/>
</dbReference>
<keyword evidence="10" id="KW-0813">Transport</keyword>
<comment type="caution">
    <text evidence="11">The sequence shown here is derived from an EMBL/GenBank/DDBJ whole genome shotgun (WGS) entry which is preliminary data.</text>
</comment>
<dbReference type="InterPro" id="IPR004268">
    <property type="entry name" value="MurJ"/>
</dbReference>
<evidence type="ECO:0000256" key="4">
    <source>
        <dbReference type="ARBA" id="ARBA00022960"/>
    </source>
</evidence>
<dbReference type="GO" id="GO:0008360">
    <property type="term" value="P:regulation of cell shape"/>
    <property type="evidence" value="ECO:0007669"/>
    <property type="project" value="UniProtKB-KW"/>
</dbReference>
<evidence type="ECO:0000256" key="1">
    <source>
        <dbReference type="ARBA" id="ARBA00004651"/>
    </source>
</evidence>
<keyword evidence="5 10" id="KW-0573">Peptidoglycan synthesis</keyword>
<evidence type="ECO:0000256" key="3">
    <source>
        <dbReference type="ARBA" id="ARBA00022692"/>
    </source>
</evidence>
<feature type="transmembrane region" description="Helical" evidence="10">
    <location>
        <begin position="96"/>
        <end position="117"/>
    </location>
</feature>
<name>A0A4R7CZQ2_9SPHI</name>
<feature type="transmembrane region" description="Helical" evidence="10">
    <location>
        <begin position="169"/>
        <end position="187"/>
    </location>
</feature>
<dbReference type="UniPathway" id="UPA00219"/>
<evidence type="ECO:0000256" key="6">
    <source>
        <dbReference type="ARBA" id="ARBA00022989"/>
    </source>
</evidence>
<keyword evidence="4 10" id="KW-0133">Cell shape</keyword>
<feature type="transmembrane region" description="Helical" evidence="10">
    <location>
        <begin position="137"/>
        <end position="157"/>
    </location>
</feature>
<dbReference type="NCBIfam" id="TIGR01695">
    <property type="entry name" value="murJ_mviN"/>
    <property type="match status" value="1"/>
</dbReference>
<feature type="transmembrane region" description="Helical" evidence="10">
    <location>
        <begin position="49"/>
        <end position="70"/>
    </location>
</feature>
<protein>
    <recommendedName>
        <fullName evidence="10">Probable lipid II flippase MurJ</fullName>
    </recommendedName>
</protein>
<dbReference type="Proteomes" id="UP000294752">
    <property type="component" value="Unassembled WGS sequence"/>
</dbReference>
<feature type="transmembrane region" description="Helical" evidence="10">
    <location>
        <begin position="193"/>
        <end position="215"/>
    </location>
</feature>